<feature type="chain" id="PRO_5046401390" description="DUF4251 domain-containing protein" evidence="1">
    <location>
        <begin position="20"/>
        <end position="161"/>
    </location>
</feature>
<protein>
    <recommendedName>
        <fullName evidence="4">DUF4251 domain-containing protein</fullName>
    </recommendedName>
</protein>
<dbReference type="RefSeq" id="WP_381521234.1">
    <property type="nucleotide sequence ID" value="NZ_JBHULN010000003.1"/>
</dbReference>
<evidence type="ECO:0000256" key="1">
    <source>
        <dbReference type="SAM" id="SignalP"/>
    </source>
</evidence>
<dbReference type="Proteomes" id="UP001597469">
    <property type="component" value="Unassembled WGS sequence"/>
</dbReference>
<reference evidence="3" key="1">
    <citation type="journal article" date="2019" name="Int. J. Syst. Evol. Microbiol.">
        <title>The Global Catalogue of Microorganisms (GCM) 10K type strain sequencing project: providing services to taxonomists for standard genome sequencing and annotation.</title>
        <authorList>
            <consortium name="The Broad Institute Genomics Platform"/>
            <consortium name="The Broad Institute Genome Sequencing Center for Infectious Disease"/>
            <person name="Wu L."/>
            <person name="Ma J."/>
        </authorList>
    </citation>
    <scope>NUCLEOTIDE SEQUENCE [LARGE SCALE GENOMIC DNA]</scope>
    <source>
        <strain evidence="3">KCTC 42805</strain>
    </source>
</reference>
<keyword evidence="1" id="KW-0732">Signal</keyword>
<accession>A0ABW5M0H5</accession>
<keyword evidence="3" id="KW-1185">Reference proteome</keyword>
<evidence type="ECO:0000313" key="3">
    <source>
        <dbReference type="Proteomes" id="UP001597469"/>
    </source>
</evidence>
<organism evidence="2 3">
    <name type="scientific">Spirosoma soli</name>
    <dbReference type="NCBI Taxonomy" id="1770529"/>
    <lineage>
        <taxon>Bacteria</taxon>
        <taxon>Pseudomonadati</taxon>
        <taxon>Bacteroidota</taxon>
        <taxon>Cytophagia</taxon>
        <taxon>Cytophagales</taxon>
        <taxon>Cytophagaceae</taxon>
        <taxon>Spirosoma</taxon>
    </lineage>
</organism>
<gene>
    <name evidence="2" type="ORF">ACFSUS_07670</name>
</gene>
<dbReference type="EMBL" id="JBHULN010000003">
    <property type="protein sequence ID" value="MFD2570507.1"/>
    <property type="molecule type" value="Genomic_DNA"/>
</dbReference>
<comment type="caution">
    <text evidence="2">The sequence shown here is derived from an EMBL/GenBank/DDBJ whole genome shotgun (WGS) entry which is preliminary data.</text>
</comment>
<evidence type="ECO:0000313" key="2">
    <source>
        <dbReference type="EMBL" id="MFD2570507.1"/>
    </source>
</evidence>
<sequence>MSQIYLTLLALTSALMVRAQAPARTWQYEKTVDRAGGTVYKATLPSTNVLQFEYPYTGGSIVTLTLRRKGGDTYAYLEVSKGMFTRSFQGGNANIQFDGKRAVAYSLSAAANGRANIVFFDAEQRLIGQIRTAKAMVVQLQFAGQRPREIRFNTAGLRWDH</sequence>
<evidence type="ECO:0008006" key="4">
    <source>
        <dbReference type="Google" id="ProtNLM"/>
    </source>
</evidence>
<proteinExistence type="predicted"/>
<feature type="signal peptide" evidence="1">
    <location>
        <begin position="1"/>
        <end position="19"/>
    </location>
</feature>
<name>A0ABW5M0H5_9BACT</name>